<dbReference type="SUPFAM" id="SSF54631">
    <property type="entry name" value="CBS-domain pair"/>
    <property type="match status" value="1"/>
</dbReference>
<keyword evidence="2" id="KW-0813">Transport</keyword>
<keyword evidence="14" id="KW-1185">Reference proteome</keyword>
<evidence type="ECO:0000313" key="14">
    <source>
        <dbReference type="Proteomes" id="UP000008139"/>
    </source>
</evidence>
<evidence type="ECO:0000256" key="8">
    <source>
        <dbReference type="ARBA" id="ARBA00023214"/>
    </source>
</evidence>
<proteinExistence type="predicted"/>
<dbReference type="InterPro" id="IPR050368">
    <property type="entry name" value="ClC-type_chloride_channel"/>
</dbReference>
<dbReference type="eggNOG" id="COG0038">
    <property type="taxonomic scope" value="Bacteria"/>
</dbReference>
<evidence type="ECO:0000256" key="9">
    <source>
        <dbReference type="ARBA" id="ARBA00023303"/>
    </source>
</evidence>
<keyword evidence="3 11" id="KW-0812">Transmembrane</keyword>
<feature type="transmembrane region" description="Helical" evidence="11">
    <location>
        <begin position="21"/>
        <end position="42"/>
    </location>
</feature>
<dbReference type="Pfam" id="PF00654">
    <property type="entry name" value="Voltage_CLC"/>
    <property type="match status" value="1"/>
</dbReference>
<feature type="transmembrane region" description="Helical" evidence="11">
    <location>
        <begin position="79"/>
        <end position="100"/>
    </location>
</feature>
<evidence type="ECO:0000256" key="2">
    <source>
        <dbReference type="ARBA" id="ARBA00022448"/>
    </source>
</evidence>
<reference evidence="13 14" key="1">
    <citation type="journal article" date="2011" name="Stand. Genomic Sci.">
        <title>Complete genome sequence of the thermophilic sulfur-reducer Hippea maritima type strain (MH(2)).</title>
        <authorList>
            <person name="Huntemann M."/>
            <person name="Lu M."/>
            <person name="Nolan M."/>
            <person name="Lapidus A."/>
            <person name="Lucas S."/>
            <person name="Hammon N."/>
            <person name="Deshpande S."/>
            <person name="Cheng J.F."/>
            <person name="Tapia R."/>
            <person name="Han C."/>
            <person name="Goodwin L."/>
            <person name="Pitluck S."/>
            <person name="Liolios K."/>
            <person name="Pagani I."/>
            <person name="Ivanova N."/>
            <person name="Ovchinikova G."/>
            <person name="Pati A."/>
            <person name="Chen A."/>
            <person name="Palaniappan K."/>
            <person name="Land M."/>
            <person name="Hauser L."/>
            <person name="Jeffries C.D."/>
            <person name="Detter J.C."/>
            <person name="Brambilla E.M."/>
            <person name="Rohde M."/>
            <person name="Spring S."/>
            <person name="Goker M."/>
            <person name="Woyke T."/>
            <person name="Bristow J."/>
            <person name="Eisen J.A."/>
            <person name="Markowitz V."/>
            <person name="Hugenholtz P."/>
            <person name="Kyrpides N.C."/>
            <person name="Klenk H.P."/>
            <person name="Mavromatis K."/>
        </authorList>
    </citation>
    <scope>NUCLEOTIDE SEQUENCE [LARGE SCALE GENOMIC DNA]</scope>
    <source>
        <strain evidence="14">ATCC 700847 / DSM 10411 / MH2</strain>
    </source>
</reference>
<protein>
    <submittedName>
        <fullName evidence="13">Cl-channel voltage-gated family protein</fullName>
    </submittedName>
</protein>
<dbReference type="HOGENOM" id="CLU_015263_5_3_7"/>
<dbReference type="AlphaFoldDB" id="F2LW92"/>
<evidence type="ECO:0000256" key="5">
    <source>
        <dbReference type="ARBA" id="ARBA00023065"/>
    </source>
</evidence>
<keyword evidence="9" id="KW-0407">Ion channel</keyword>
<dbReference type="PROSITE" id="PS51371">
    <property type="entry name" value="CBS"/>
    <property type="match status" value="2"/>
</dbReference>
<feature type="domain" description="CBS" evidence="12">
    <location>
        <begin position="532"/>
        <end position="591"/>
    </location>
</feature>
<feature type="transmembrane region" description="Helical" evidence="11">
    <location>
        <begin position="250"/>
        <end position="270"/>
    </location>
</feature>
<dbReference type="STRING" id="760142.Hipma_1060"/>
<dbReference type="Gene3D" id="1.10.3080.10">
    <property type="entry name" value="Clc chloride channel"/>
    <property type="match status" value="1"/>
</dbReference>
<dbReference type="KEGG" id="hmr:Hipma_1060"/>
<feature type="transmembrane region" description="Helical" evidence="11">
    <location>
        <begin position="212"/>
        <end position="238"/>
    </location>
</feature>
<dbReference type="eggNOG" id="COG0517">
    <property type="taxonomic scope" value="Bacteria"/>
</dbReference>
<keyword evidence="10" id="KW-0129">CBS domain</keyword>
<feature type="transmembrane region" description="Helical" evidence="11">
    <location>
        <begin position="290"/>
        <end position="314"/>
    </location>
</feature>
<dbReference type="Proteomes" id="UP000008139">
    <property type="component" value="Chromosome"/>
</dbReference>
<reference evidence="14" key="2">
    <citation type="submission" date="2011-03" db="EMBL/GenBank/DDBJ databases">
        <title>The complete genome of Hippea maritima DSM 10411.</title>
        <authorList>
            <consortium name="US DOE Joint Genome Institute (JGI-PGF)"/>
            <person name="Lucas S."/>
            <person name="Copeland A."/>
            <person name="Lapidus A."/>
            <person name="Bruce D."/>
            <person name="Goodwin L."/>
            <person name="Pitluck S."/>
            <person name="Peters L."/>
            <person name="Kyrpides N."/>
            <person name="Mavromatis K."/>
            <person name="Pagani I."/>
            <person name="Ivanova N."/>
            <person name="Mikhailova N."/>
            <person name="Lu M."/>
            <person name="Detter J.C."/>
            <person name="Tapia R."/>
            <person name="Han C."/>
            <person name="Land M."/>
            <person name="Hauser L."/>
            <person name="Markowitz V."/>
            <person name="Cheng J.-F."/>
            <person name="Hugenholtz P."/>
            <person name="Woyke T."/>
            <person name="Wu D."/>
            <person name="Spring S."/>
            <person name="Schroeder M."/>
            <person name="Brambilla E."/>
            <person name="Klenk H.-P."/>
            <person name="Eisen J.A."/>
        </authorList>
    </citation>
    <scope>NUCLEOTIDE SEQUENCE [LARGE SCALE GENOMIC DNA]</scope>
    <source>
        <strain evidence="14">ATCC 700847 / DSM 10411 / MH2</strain>
    </source>
</reference>
<organism evidence="13 14">
    <name type="scientific">Hippea maritima (strain ATCC 700847 / DSM 10411 / MH2)</name>
    <dbReference type="NCBI Taxonomy" id="760142"/>
    <lineage>
        <taxon>Bacteria</taxon>
        <taxon>Pseudomonadati</taxon>
        <taxon>Campylobacterota</taxon>
        <taxon>Desulfurellia</taxon>
        <taxon>Desulfurellales</taxon>
        <taxon>Hippeaceae</taxon>
        <taxon>Hippea</taxon>
    </lineage>
</organism>
<evidence type="ECO:0000256" key="4">
    <source>
        <dbReference type="ARBA" id="ARBA00022989"/>
    </source>
</evidence>
<evidence type="ECO:0000256" key="10">
    <source>
        <dbReference type="PROSITE-ProRule" id="PRU00703"/>
    </source>
</evidence>
<feature type="transmembrane region" description="Helical" evidence="11">
    <location>
        <begin position="174"/>
        <end position="192"/>
    </location>
</feature>
<evidence type="ECO:0000256" key="7">
    <source>
        <dbReference type="ARBA" id="ARBA00023173"/>
    </source>
</evidence>
<dbReference type="SMART" id="SM00116">
    <property type="entry name" value="CBS"/>
    <property type="match status" value="2"/>
</dbReference>
<dbReference type="PANTHER" id="PTHR43427:SF6">
    <property type="entry name" value="CHLORIDE CHANNEL PROTEIN CLC-E"/>
    <property type="match status" value="1"/>
</dbReference>
<dbReference type="GO" id="GO:0034707">
    <property type="term" value="C:chloride channel complex"/>
    <property type="evidence" value="ECO:0007669"/>
    <property type="project" value="UniProtKB-KW"/>
</dbReference>
<accession>F2LW92</accession>
<feature type="transmembrane region" description="Helical" evidence="11">
    <location>
        <begin position="350"/>
        <end position="369"/>
    </location>
</feature>
<dbReference type="InParanoid" id="F2LW92"/>
<name>F2LW92_HIPMA</name>
<dbReference type="FunCoup" id="F2LW92">
    <property type="interactions" value="101"/>
</dbReference>
<dbReference type="PANTHER" id="PTHR43427">
    <property type="entry name" value="CHLORIDE CHANNEL PROTEIN CLC-E"/>
    <property type="match status" value="1"/>
</dbReference>
<dbReference type="InterPro" id="IPR000644">
    <property type="entry name" value="CBS_dom"/>
</dbReference>
<keyword evidence="8" id="KW-0868">Chloride</keyword>
<feature type="domain" description="CBS" evidence="12">
    <location>
        <begin position="467"/>
        <end position="525"/>
    </location>
</feature>
<dbReference type="RefSeq" id="WP_013682065.1">
    <property type="nucleotide sequence ID" value="NC_015318.1"/>
</dbReference>
<evidence type="ECO:0000313" key="13">
    <source>
        <dbReference type="EMBL" id="AEA34026.1"/>
    </source>
</evidence>
<dbReference type="GO" id="GO:0005254">
    <property type="term" value="F:chloride channel activity"/>
    <property type="evidence" value="ECO:0007669"/>
    <property type="project" value="UniProtKB-KW"/>
</dbReference>
<keyword evidence="5" id="KW-0406">Ion transport</keyword>
<evidence type="ECO:0000256" key="1">
    <source>
        <dbReference type="ARBA" id="ARBA00004141"/>
    </source>
</evidence>
<keyword evidence="4 11" id="KW-1133">Transmembrane helix</keyword>
<dbReference type="CDD" id="cd00400">
    <property type="entry name" value="Voltage_gated_ClC"/>
    <property type="match status" value="1"/>
</dbReference>
<sequence length="595" mass="64346">MLNKLMLTFKPTKDVIEEGKLLLYASVVGVITGFGAVVFLVATHFFSVYVLHNIAGYPIIEPRGEPELFEKLNKNFNPILLVIITTVGGLISGILVYTFAPEAEGHGTDGAIDAYHRKNGIIRPMVPIIKMIASAVTLGSGGSGGREGPIAQIGAGFGSFFASRLNLSARQRRILLVSGMGAGVGAIFHAPMAGAIFGSEVLYKEPEMEGEVFIYTVVASIVAYSTFSLFFGWKPLFFTPVFRFTNPLELISYTILALTVGFFAVFYVKVFYGVRDLFKKIKLIPHIKPAIGGLLVGVIGVFVPDAISSGYGLLQKAIDGTAPIKLLLLVAVLKVIATSLTISSGGSAGVFGPSMVIGGSLGGAIGLILHNLSPSLVSQPASFVLVGMVGFFSAAANTPLSTIVMVTEMTGSYHLIVPAIWTATIGYIVAQKWTIYEKQVKNRKNSPAHVLEYKRDLLEEVIIKDIMRKEFTSVSPFTSLQEIFRIFSTISDDDILVLDTNDKLKGIITLRVLKSLLGQEQLPPILIADDVANTTLITTTPDENLHNLMHKIGLKDINLVPVVDKNDPTKVLGVVKRSDIIKMYNEIIQKLNKSV</sequence>
<keyword evidence="7" id="KW-0869">Chloride channel</keyword>
<dbReference type="InterPro" id="IPR014743">
    <property type="entry name" value="Cl-channel_core"/>
</dbReference>
<evidence type="ECO:0000256" key="3">
    <source>
        <dbReference type="ARBA" id="ARBA00022692"/>
    </source>
</evidence>
<gene>
    <name evidence="13" type="ordered locus">Hipma_1060</name>
</gene>
<dbReference type="PRINTS" id="PR00762">
    <property type="entry name" value="CLCHANNEL"/>
</dbReference>
<dbReference type="Gene3D" id="3.10.580.10">
    <property type="entry name" value="CBS-domain"/>
    <property type="match status" value="1"/>
</dbReference>
<dbReference type="InterPro" id="IPR046342">
    <property type="entry name" value="CBS_dom_sf"/>
</dbReference>
<dbReference type="EMBL" id="CP002606">
    <property type="protein sequence ID" value="AEA34026.1"/>
    <property type="molecule type" value="Genomic_DNA"/>
</dbReference>
<dbReference type="Pfam" id="PF00571">
    <property type="entry name" value="CBS"/>
    <property type="match status" value="2"/>
</dbReference>
<evidence type="ECO:0000256" key="6">
    <source>
        <dbReference type="ARBA" id="ARBA00023136"/>
    </source>
</evidence>
<keyword evidence="6 11" id="KW-0472">Membrane</keyword>
<feature type="transmembrane region" description="Helical" evidence="11">
    <location>
        <begin position="412"/>
        <end position="430"/>
    </location>
</feature>
<dbReference type="InterPro" id="IPR001807">
    <property type="entry name" value="ClC"/>
</dbReference>
<feature type="transmembrane region" description="Helical" evidence="11">
    <location>
        <begin position="326"/>
        <end position="344"/>
    </location>
</feature>
<evidence type="ECO:0000259" key="12">
    <source>
        <dbReference type="PROSITE" id="PS51371"/>
    </source>
</evidence>
<dbReference type="OrthoDB" id="9767361at2"/>
<evidence type="ECO:0000256" key="11">
    <source>
        <dbReference type="SAM" id="Phobius"/>
    </source>
</evidence>
<dbReference type="FunFam" id="1.10.3080.10:FF:000018">
    <property type="entry name" value="Chloride transporter, ClC family"/>
    <property type="match status" value="1"/>
</dbReference>
<comment type="subcellular location">
    <subcellularLocation>
        <location evidence="1">Membrane</location>
        <topology evidence="1">Multi-pass membrane protein</topology>
    </subcellularLocation>
</comment>
<dbReference type="SUPFAM" id="SSF81340">
    <property type="entry name" value="Clc chloride channel"/>
    <property type="match status" value="1"/>
</dbReference>
<feature type="transmembrane region" description="Helical" evidence="11">
    <location>
        <begin position="381"/>
        <end position="406"/>
    </location>
</feature>